<feature type="compositionally biased region" description="Polar residues" evidence="6">
    <location>
        <begin position="556"/>
        <end position="574"/>
    </location>
</feature>
<dbReference type="InterPro" id="IPR011989">
    <property type="entry name" value="ARM-like"/>
</dbReference>
<dbReference type="InterPro" id="IPR016024">
    <property type="entry name" value="ARM-type_fold"/>
</dbReference>
<accession>A0AAD1XGI4</accession>
<feature type="repeat" description="HEAT" evidence="5">
    <location>
        <begin position="921"/>
        <end position="959"/>
    </location>
</feature>
<dbReference type="Pfam" id="PF12348">
    <property type="entry name" value="CLASP_N"/>
    <property type="match status" value="1"/>
</dbReference>
<sequence length="1051" mass="120043">MQFTNHFLPSLFDTLFTREDEVLEAAEEAFDNYVRNHSQLAKVIDYLIDEYIKVKQPVSVIKVLQLIKRYIEYHPKVISVNCKSFVNLISALQSLKNSPEIALVAEVTDIFDDFFGRFPATMKDITTKIHKRKEKQIIDDAKKLIKSSKTDHELSPKKLTINLDLKGRLSKNLNLRNPSRAGTEQISTNKDEKEHKLSILKLHKISPCTSEDEEEKKVESKSLIPLSDNGLAFNIFPQNTIQELLKSGATPKEKSKLLDVMLSFLRSSKNLIKTFHSSNSFLSFIIKLLSKGECIQKILEIIRILVRTKCIQSLDGLTMLFTNCIKFLGEDTFEIRQEAMRLFITMMKSMPSKSFVEQSLSNIISDNWRLKEEIVNLLIICMISDVDKSLDIDKTVESLASLVTDEHSKVRFVAREACAMFAKKGSTEKIMKKLGDTVVHNDYVKINEILEKNYMVTFNENKLMFEYPKKPKPMRKMKLTQAKIKMSGNSKIKINLSDTKNQSPILLKEESDYIESSKDVRRNANTIRNRKIKLRNNPSKATSLNMTAKRKPSDVTKVSSNYSDLLSPKSNGENSVSNYTDYMLNKKVSSSSSPDRLRILKETIRSNNIRGDGNKFLHVVQKRRGAGVSQRVNNNSVTQSSLYSINMKSRMEDSSDGQSQAHDSTYKGKFINGKKHDYSEYMNSAETPTRYESNAFSKKGVIDREKRNMTQFKLNSKKMNAAAEACINRLLGNDQEPEDEGKYLKKDDIKPLKNPDKVLKIVYKDLTSSDWQKQFDACNSLRALVLHHKDILVSDVYLLQGFIQGMVKQIESLRSSVSKNALIGFKDIAEVLKKRIDNDLDYLIPATMKKAVDKNVFLSKVATDLLISVTKSCSENKVMNVLGSLTFQKSPTVRVKMQIIIETVIKKLGYKLLKFKDNISIMGYLTSFLQDASEKVREKSKEVLDVIKETLGEKNLDKLIKNTCNDQQEKRIYRYFEGGNGGPMSEAAHSANYFNNKSIRKSKRGMTTQYFPSIHQNHAPIDDYALEEVPEVQKRRKMASVIKKHPKKLLL</sequence>
<dbReference type="GO" id="GO:1902903">
    <property type="term" value="P:regulation of supramolecular fiber organization"/>
    <property type="evidence" value="ECO:0007669"/>
    <property type="project" value="UniProtKB-ARBA"/>
</dbReference>
<feature type="region of interest" description="Disordered" evidence="6">
    <location>
        <begin position="543"/>
        <end position="574"/>
    </location>
</feature>
<gene>
    <name evidence="8" type="ORF">ECRASSUSDP1_LOCUS13310</name>
</gene>
<dbReference type="PANTHER" id="PTHR21567:SF87">
    <property type="entry name" value="CRESCERIN-LIKE PROTEIN CHE-12"/>
    <property type="match status" value="1"/>
</dbReference>
<dbReference type="InterPro" id="IPR024395">
    <property type="entry name" value="CLASP_N_dom"/>
</dbReference>
<dbReference type="SMART" id="SM01349">
    <property type="entry name" value="TOG"/>
    <property type="match status" value="2"/>
</dbReference>
<dbReference type="SUPFAM" id="SSF48371">
    <property type="entry name" value="ARM repeat"/>
    <property type="match status" value="1"/>
</dbReference>
<evidence type="ECO:0000256" key="3">
    <source>
        <dbReference type="ARBA" id="ARBA00022737"/>
    </source>
</evidence>
<comment type="caution">
    <text evidence="8">The sequence shown here is derived from an EMBL/GenBank/DDBJ whole genome shotgun (WGS) entry which is preliminary data.</text>
</comment>
<dbReference type="GO" id="GO:0031110">
    <property type="term" value="P:regulation of microtubule polymerization or depolymerization"/>
    <property type="evidence" value="ECO:0007669"/>
    <property type="project" value="UniProtKB-ARBA"/>
</dbReference>
<dbReference type="AlphaFoldDB" id="A0AAD1XGI4"/>
<dbReference type="GO" id="GO:0000226">
    <property type="term" value="P:microtubule cytoskeleton organization"/>
    <property type="evidence" value="ECO:0007669"/>
    <property type="project" value="TreeGrafter"/>
</dbReference>
<keyword evidence="9" id="KW-1185">Reference proteome</keyword>
<evidence type="ECO:0000256" key="5">
    <source>
        <dbReference type="PROSITE-ProRule" id="PRU00103"/>
    </source>
</evidence>
<keyword evidence="3" id="KW-0677">Repeat</keyword>
<dbReference type="Proteomes" id="UP001295684">
    <property type="component" value="Unassembled WGS sequence"/>
</dbReference>
<reference evidence="8" key="1">
    <citation type="submission" date="2023-07" db="EMBL/GenBank/DDBJ databases">
        <authorList>
            <consortium name="AG Swart"/>
            <person name="Singh M."/>
            <person name="Singh A."/>
            <person name="Seah K."/>
            <person name="Emmerich C."/>
        </authorList>
    </citation>
    <scope>NUCLEOTIDE SEQUENCE</scope>
    <source>
        <strain evidence="8">DP1</strain>
    </source>
</reference>
<evidence type="ECO:0000259" key="7">
    <source>
        <dbReference type="SMART" id="SM01349"/>
    </source>
</evidence>
<evidence type="ECO:0000256" key="6">
    <source>
        <dbReference type="SAM" id="MobiDB-lite"/>
    </source>
</evidence>
<dbReference type="InterPro" id="IPR021133">
    <property type="entry name" value="HEAT_type_2"/>
</dbReference>
<comment type="subcellular location">
    <subcellularLocation>
        <location evidence="1">Cytoplasm</location>
        <location evidence="1">Cytoskeleton</location>
    </subcellularLocation>
</comment>
<evidence type="ECO:0000256" key="1">
    <source>
        <dbReference type="ARBA" id="ARBA00004245"/>
    </source>
</evidence>
<feature type="domain" description="TOG" evidence="7">
    <location>
        <begin position="222"/>
        <end position="459"/>
    </location>
</feature>
<evidence type="ECO:0000256" key="4">
    <source>
        <dbReference type="ARBA" id="ARBA00023212"/>
    </source>
</evidence>
<organism evidence="8 9">
    <name type="scientific">Euplotes crassus</name>
    <dbReference type="NCBI Taxonomy" id="5936"/>
    <lineage>
        <taxon>Eukaryota</taxon>
        <taxon>Sar</taxon>
        <taxon>Alveolata</taxon>
        <taxon>Ciliophora</taxon>
        <taxon>Intramacronucleata</taxon>
        <taxon>Spirotrichea</taxon>
        <taxon>Hypotrichia</taxon>
        <taxon>Euplotida</taxon>
        <taxon>Euplotidae</taxon>
        <taxon>Moneuplotes</taxon>
    </lineage>
</organism>
<dbReference type="Gene3D" id="1.25.10.10">
    <property type="entry name" value="Leucine-rich Repeat Variant"/>
    <property type="match status" value="2"/>
</dbReference>
<protein>
    <recommendedName>
        <fullName evidence="7">TOG domain-containing protein</fullName>
    </recommendedName>
</protein>
<proteinExistence type="predicted"/>
<dbReference type="PANTHER" id="PTHR21567">
    <property type="entry name" value="CLASP"/>
    <property type="match status" value="1"/>
</dbReference>
<dbReference type="EMBL" id="CAMPGE010013243">
    <property type="protein sequence ID" value="CAI2371983.1"/>
    <property type="molecule type" value="Genomic_DNA"/>
</dbReference>
<keyword evidence="4" id="KW-0206">Cytoskeleton</keyword>
<dbReference type="GO" id="GO:0005881">
    <property type="term" value="C:cytoplasmic microtubule"/>
    <property type="evidence" value="ECO:0007669"/>
    <property type="project" value="TreeGrafter"/>
</dbReference>
<evidence type="ECO:0000313" key="8">
    <source>
        <dbReference type="EMBL" id="CAI2371983.1"/>
    </source>
</evidence>
<feature type="domain" description="TOG" evidence="7">
    <location>
        <begin position="747"/>
        <end position="986"/>
    </location>
</feature>
<name>A0AAD1XGI4_EUPCR</name>
<keyword evidence="2" id="KW-0963">Cytoplasm</keyword>
<dbReference type="GO" id="GO:0008017">
    <property type="term" value="F:microtubule binding"/>
    <property type="evidence" value="ECO:0007669"/>
    <property type="project" value="TreeGrafter"/>
</dbReference>
<evidence type="ECO:0000313" key="9">
    <source>
        <dbReference type="Proteomes" id="UP001295684"/>
    </source>
</evidence>
<dbReference type="InterPro" id="IPR034085">
    <property type="entry name" value="TOG"/>
</dbReference>
<evidence type="ECO:0000256" key="2">
    <source>
        <dbReference type="ARBA" id="ARBA00022490"/>
    </source>
</evidence>
<dbReference type="PROSITE" id="PS50077">
    <property type="entry name" value="HEAT_REPEAT"/>
    <property type="match status" value="1"/>
</dbReference>